<dbReference type="AlphaFoldDB" id="A0A918UP69"/>
<organism evidence="2 3">
    <name type="scientific">Asticcacaulis endophyticus</name>
    <dbReference type="NCBI Taxonomy" id="1395890"/>
    <lineage>
        <taxon>Bacteria</taxon>
        <taxon>Pseudomonadati</taxon>
        <taxon>Pseudomonadota</taxon>
        <taxon>Alphaproteobacteria</taxon>
        <taxon>Caulobacterales</taxon>
        <taxon>Caulobacteraceae</taxon>
        <taxon>Asticcacaulis</taxon>
    </lineage>
</organism>
<keyword evidence="3" id="KW-1185">Reference proteome</keyword>
<feature type="transmembrane region" description="Helical" evidence="1">
    <location>
        <begin position="12"/>
        <end position="31"/>
    </location>
</feature>
<dbReference type="SUPFAM" id="SSF49785">
    <property type="entry name" value="Galactose-binding domain-like"/>
    <property type="match status" value="1"/>
</dbReference>
<accession>A0A918UP69</accession>
<comment type="caution">
    <text evidence="2">The sequence shown here is derived from an EMBL/GenBank/DDBJ whole genome shotgun (WGS) entry which is preliminary data.</text>
</comment>
<reference evidence="2" key="1">
    <citation type="journal article" date="2014" name="Int. J. Syst. Evol. Microbiol.">
        <title>Complete genome sequence of Corynebacterium casei LMG S-19264T (=DSM 44701T), isolated from a smear-ripened cheese.</title>
        <authorList>
            <consortium name="US DOE Joint Genome Institute (JGI-PGF)"/>
            <person name="Walter F."/>
            <person name="Albersmeier A."/>
            <person name="Kalinowski J."/>
            <person name="Ruckert C."/>
        </authorList>
    </citation>
    <scope>NUCLEOTIDE SEQUENCE</scope>
    <source>
        <strain evidence="2">KCTC 32296</strain>
    </source>
</reference>
<proteinExistence type="predicted"/>
<keyword evidence="1" id="KW-1133">Transmembrane helix</keyword>
<dbReference type="EMBL" id="BMZB01000001">
    <property type="protein sequence ID" value="GGZ24461.1"/>
    <property type="molecule type" value="Genomic_DNA"/>
</dbReference>
<reference evidence="2" key="2">
    <citation type="submission" date="2020-09" db="EMBL/GenBank/DDBJ databases">
        <authorList>
            <person name="Sun Q."/>
            <person name="Kim S."/>
        </authorList>
    </citation>
    <scope>NUCLEOTIDE SEQUENCE</scope>
    <source>
        <strain evidence="2">KCTC 32296</strain>
    </source>
</reference>
<protein>
    <submittedName>
        <fullName evidence="2">Uncharacterized protein</fullName>
    </submittedName>
</protein>
<sequence length="206" mass="23137">MTVAVIDNRALPLWWLLPLWVVICLNIWSLGKDAQVRVDMPETAAPDVIASTQTVPWTFFHNVFDFPLVEREEIVVPAVPGHRALRVRVTKAGHDPWNVLVHTNTVKPIQRGDRIEGRVWLRLERASYGQETGRATLRLQNARSPYAAMQELHLILTPQWQEFTVAGVAPHDFKAGEANLIVYLAGQAQTVDVGPATLYNRGLPQP</sequence>
<evidence type="ECO:0000313" key="3">
    <source>
        <dbReference type="Proteomes" id="UP000662572"/>
    </source>
</evidence>
<evidence type="ECO:0000313" key="2">
    <source>
        <dbReference type="EMBL" id="GGZ24461.1"/>
    </source>
</evidence>
<dbReference type="RefSeq" id="WP_189484974.1">
    <property type="nucleotide sequence ID" value="NZ_BMZB01000001.1"/>
</dbReference>
<dbReference type="InterPro" id="IPR008979">
    <property type="entry name" value="Galactose-bd-like_sf"/>
</dbReference>
<gene>
    <name evidence="2" type="ORF">GCM10011273_07080</name>
</gene>
<evidence type="ECO:0000256" key="1">
    <source>
        <dbReference type="SAM" id="Phobius"/>
    </source>
</evidence>
<dbReference type="Gene3D" id="2.60.120.260">
    <property type="entry name" value="Galactose-binding domain-like"/>
    <property type="match status" value="1"/>
</dbReference>
<keyword evidence="1" id="KW-0812">Transmembrane</keyword>
<keyword evidence="1" id="KW-0472">Membrane</keyword>
<dbReference type="Proteomes" id="UP000662572">
    <property type="component" value="Unassembled WGS sequence"/>
</dbReference>
<name>A0A918UP69_9CAUL</name>